<dbReference type="Gene3D" id="3.20.19.10">
    <property type="entry name" value="Aconitase, domain 4"/>
    <property type="match status" value="1"/>
</dbReference>
<comment type="subunit">
    <text evidence="2">Heterodimer of LeuC and LeuD.</text>
</comment>
<evidence type="ECO:0000256" key="3">
    <source>
        <dbReference type="ARBA" id="ARBA00022605"/>
    </source>
</evidence>
<accession>B1X4T5</accession>
<dbReference type="CDD" id="cd01577">
    <property type="entry name" value="IPMI_Swivel"/>
    <property type="match status" value="1"/>
</dbReference>
<evidence type="ECO:0000256" key="5">
    <source>
        <dbReference type="ARBA" id="ARBA00029440"/>
    </source>
</evidence>
<dbReference type="EMBL" id="CP000815">
    <property type="protein sequence ID" value="ACB42954.1"/>
    <property type="molecule type" value="Genomic_DNA"/>
</dbReference>
<dbReference type="PANTHER" id="PTHR43345:SF5">
    <property type="entry name" value="3-ISOPROPYLMALATE DEHYDRATASE SMALL SUBUNIT"/>
    <property type="match status" value="1"/>
</dbReference>
<dbReference type="Pfam" id="PF00694">
    <property type="entry name" value="Aconitase_C"/>
    <property type="match status" value="1"/>
</dbReference>
<dbReference type="GeneID" id="6481944"/>
<sequence length="205" mass="22275">MSTVSIPFGLIKTVSGPGIVLKGDDIDTDRIIPARFLKCVNFDRLGEQVFADDRVELKGHHPFDCNNYDGAKILFVNSNFGCGSSREHAPQALLRWGIRAIVGESFAEIFFGNCLAIGIPCFTGDRDTIIALQSSSLSDSSVNSWTLDVSQKKILGMGQSWILSLDDGARHMLLSGSWNTTAQLVASNSDLDITSSHLPYLSAFC</sequence>
<proteinExistence type="inferred from homology"/>
<dbReference type="PANTHER" id="PTHR43345">
    <property type="entry name" value="3-ISOPROPYLMALATE DEHYDRATASE SMALL SUBUNIT 2-RELATED-RELATED"/>
    <property type="match status" value="1"/>
</dbReference>
<feature type="domain" description="Aconitase A/isopropylmalate dehydratase small subunit swivel" evidence="6">
    <location>
        <begin position="22"/>
        <end position="118"/>
    </location>
</feature>
<gene>
    <name evidence="7" type="primary">leuD</name>
    <name evidence="7" type="ordered locus">PCC_0520</name>
</gene>
<comment type="similarity">
    <text evidence="1">Belongs to the LeuD family. LeuD type 1 subfamily.</text>
</comment>
<keyword evidence="3" id="KW-0028">Amino-acid biosynthesis</keyword>
<evidence type="ECO:0000256" key="2">
    <source>
        <dbReference type="ARBA" id="ARBA00011271"/>
    </source>
</evidence>
<dbReference type="GO" id="GO:0016829">
    <property type="term" value="F:lyase activity"/>
    <property type="evidence" value="ECO:0007669"/>
    <property type="project" value="UniProtKB-KW"/>
</dbReference>
<geneLocation type="organellar chromatophore" evidence="7"/>
<evidence type="ECO:0000256" key="1">
    <source>
        <dbReference type="ARBA" id="ARBA00009845"/>
    </source>
</evidence>
<organism evidence="7">
    <name type="scientific">Paulinella chromatophora</name>
    <dbReference type="NCBI Taxonomy" id="39717"/>
    <lineage>
        <taxon>Eukaryota</taxon>
        <taxon>Sar</taxon>
        <taxon>Rhizaria</taxon>
        <taxon>Cercozoa</taxon>
        <taxon>Imbricatea</taxon>
        <taxon>Silicofilosea</taxon>
        <taxon>Euglyphida</taxon>
        <taxon>Paulinellidae</taxon>
        <taxon>Paulinella</taxon>
    </lineage>
</organism>
<dbReference type="RefSeq" id="YP_002049164.1">
    <property type="nucleotide sequence ID" value="NC_011087.1"/>
</dbReference>
<keyword evidence="4" id="KW-0456">Lyase</keyword>
<dbReference type="AlphaFoldDB" id="B1X4T5"/>
<evidence type="ECO:0000313" key="7">
    <source>
        <dbReference type="EMBL" id="ACB42954.1"/>
    </source>
</evidence>
<dbReference type="SUPFAM" id="SSF52016">
    <property type="entry name" value="LeuD/IlvD-like"/>
    <property type="match status" value="1"/>
</dbReference>
<reference evidence="7" key="2">
    <citation type="journal article" date="2008" name="Curr. Biol.">
        <title>Chromatophore genome sequence of Paulinella sheds light on acquisition of photosynthesis by eukaryotes.</title>
        <authorList>
            <person name="Nowack E.C.M."/>
            <person name="Melkonian M."/>
            <person name="Gloeckner G."/>
        </authorList>
    </citation>
    <scope>NUCLEOTIDE SEQUENCE [LARGE SCALE GENOMIC DNA]</scope>
</reference>
<keyword evidence="7" id="KW-0934">Plastid</keyword>
<dbReference type="InterPro" id="IPR000573">
    <property type="entry name" value="AconitaseA/IPMdHydase_ssu_swvl"/>
</dbReference>
<name>B1X4T5_PAUCH</name>
<dbReference type="InterPro" id="IPR033940">
    <property type="entry name" value="IPMI_Swivel"/>
</dbReference>
<evidence type="ECO:0000256" key="4">
    <source>
        <dbReference type="ARBA" id="ARBA00023239"/>
    </source>
</evidence>
<dbReference type="GO" id="GO:0008652">
    <property type="term" value="P:amino acid biosynthetic process"/>
    <property type="evidence" value="ECO:0007669"/>
    <property type="project" value="UniProtKB-KW"/>
</dbReference>
<dbReference type="InterPro" id="IPR015928">
    <property type="entry name" value="Aconitase/3IPM_dehydase_swvl"/>
</dbReference>
<reference evidence="7" key="1">
    <citation type="submission" date="2007-08" db="EMBL/GenBank/DDBJ databases">
        <authorList>
            <person name="Gloeckner G."/>
            <person name="Nowack E."/>
            <person name="Melkonian M."/>
        </authorList>
    </citation>
    <scope>NUCLEOTIDE SEQUENCE</scope>
</reference>
<evidence type="ECO:0000259" key="6">
    <source>
        <dbReference type="Pfam" id="PF00694"/>
    </source>
</evidence>
<dbReference type="InterPro" id="IPR050075">
    <property type="entry name" value="LeuD"/>
</dbReference>
<protein>
    <submittedName>
        <fullName evidence="7">3-isopropylmalate dehydratase small subunit</fullName>
    </submittedName>
</protein>
<comment type="pathway">
    <text evidence="5">Amino-acid biosynthesis.</text>
</comment>